<comment type="caution">
    <text evidence="3">The sequence shown here is derived from an EMBL/GenBank/DDBJ whole genome shotgun (WGS) entry which is preliminary data.</text>
</comment>
<dbReference type="Proteomes" id="UP000518605">
    <property type="component" value="Unassembled WGS sequence"/>
</dbReference>
<evidence type="ECO:0000259" key="2">
    <source>
        <dbReference type="PROSITE" id="PS51782"/>
    </source>
</evidence>
<feature type="domain" description="LysM" evidence="2">
    <location>
        <begin position="63"/>
        <end position="108"/>
    </location>
</feature>
<organism evidence="3 4">
    <name type="scientific">Paenibacillus endophyticus</name>
    <dbReference type="NCBI Taxonomy" id="1294268"/>
    <lineage>
        <taxon>Bacteria</taxon>
        <taxon>Bacillati</taxon>
        <taxon>Bacillota</taxon>
        <taxon>Bacilli</taxon>
        <taxon>Bacillales</taxon>
        <taxon>Paenibacillaceae</taxon>
        <taxon>Paenibacillus</taxon>
    </lineage>
</organism>
<evidence type="ECO:0000313" key="3">
    <source>
        <dbReference type="EMBL" id="MBB3150199.1"/>
    </source>
</evidence>
<dbReference type="SMART" id="SM00257">
    <property type="entry name" value="LysM"/>
    <property type="match status" value="2"/>
</dbReference>
<feature type="region of interest" description="Disordered" evidence="1">
    <location>
        <begin position="566"/>
        <end position="587"/>
    </location>
</feature>
<feature type="domain" description="LysM" evidence="2">
    <location>
        <begin position="2"/>
        <end position="47"/>
    </location>
</feature>
<keyword evidence="4" id="KW-1185">Reference proteome</keyword>
<evidence type="ECO:0000313" key="4">
    <source>
        <dbReference type="Proteomes" id="UP000518605"/>
    </source>
</evidence>
<feature type="compositionally biased region" description="Polar residues" evidence="1">
    <location>
        <begin position="568"/>
        <end position="587"/>
    </location>
</feature>
<dbReference type="AlphaFoldDB" id="A0A7W5C514"/>
<accession>A0A7W5C514</accession>
<dbReference type="GO" id="GO:0008932">
    <property type="term" value="F:lytic endotransglycosylase activity"/>
    <property type="evidence" value="ECO:0007669"/>
    <property type="project" value="TreeGrafter"/>
</dbReference>
<gene>
    <name evidence="3" type="ORF">FHS16_000231</name>
</gene>
<protein>
    <submittedName>
        <fullName evidence="3">Morphogenetic protein associated with SpoVID</fullName>
    </submittedName>
</protein>
<evidence type="ECO:0000256" key="1">
    <source>
        <dbReference type="SAM" id="MobiDB-lite"/>
    </source>
</evidence>
<dbReference type="InterPro" id="IPR018392">
    <property type="entry name" value="LysM"/>
</dbReference>
<dbReference type="InterPro" id="IPR036779">
    <property type="entry name" value="LysM_dom_sf"/>
</dbReference>
<dbReference type="PANTHER" id="PTHR33734:SF22">
    <property type="entry name" value="MEMBRANE-BOUND LYTIC MUREIN TRANSGLYCOSYLASE D"/>
    <property type="match status" value="1"/>
</dbReference>
<dbReference type="PANTHER" id="PTHR33734">
    <property type="entry name" value="LYSM DOMAIN-CONTAINING GPI-ANCHORED PROTEIN 2"/>
    <property type="match status" value="1"/>
</dbReference>
<name>A0A7W5C514_9BACL</name>
<dbReference type="EMBL" id="JACHXW010000001">
    <property type="protein sequence ID" value="MBB3150199.1"/>
    <property type="molecule type" value="Genomic_DNA"/>
</dbReference>
<dbReference type="PROSITE" id="PS51782">
    <property type="entry name" value="LYSM"/>
    <property type="match status" value="2"/>
</dbReference>
<reference evidence="3 4" key="1">
    <citation type="submission" date="2020-08" db="EMBL/GenBank/DDBJ databases">
        <title>Genomic Encyclopedia of Type Strains, Phase III (KMG-III): the genomes of soil and plant-associated and newly described type strains.</title>
        <authorList>
            <person name="Whitman W."/>
        </authorList>
    </citation>
    <scope>NUCLEOTIDE SEQUENCE [LARGE SCALE GENOMIC DNA]</scope>
    <source>
        <strain evidence="3 4">CECT 8234</strain>
    </source>
</reference>
<dbReference type="Gene3D" id="3.10.350.10">
    <property type="entry name" value="LysM domain"/>
    <property type="match status" value="2"/>
</dbReference>
<proteinExistence type="predicted"/>
<dbReference type="RefSeq" id="WP_221226225.1">
    <property type="nucleotide sequence ID" value="NZ_CBCSLB010000001.1"/>
</dbReference>
<sequence length="587" mass="61552">MKIHIVKKGDSLYSIGQKYNVSLEEILKLNPGITNPDVIDVGMKLKIPSSHTGGSGGGMDIMHQHIVKQGDTLWKLSKAWGVPLADMIKANPQLKNPNVLLTGEVVNIPKVSDQGHGGTDGHGAGHGMGQGTGGAGSLHPTSIMQNVQGWVGKLSTAPITGKIPTGPIAGKTPTAPIAPVPVAPIAPSPVAPVQEKPVAPIVKPVKPAPLPAPKAAAVEPAKKALPIQKPVEKKLQPIHSEYKPNVDLFKQYGIPATEALSLYDLPKAPEAVSPVQQQPAYGGYGYGGHSMAMPAQTGHGYGYGGWQQPVPFGSTVSPLGDSNEVPFDCPPGTVFVGSYPSPSTMPMAAGPGWGYGYPGVNPLQQDASENSQMVAGASAMPNQGMVSPLAMQPNQGMVSPLAMQPNQGMVSPLAMQPNQGMVSPLAMQPNQGMVSPLAMQPNQGMVSPLAMHPNQGMVSPHAMHPNQGFISPSNMQPDYGYGYGGHGMVMPAQAQHDGGYGYGYGYPAYPPYPGWPQTAGANDANQADCGCKGNRSDQNAAKQAEPELDKPVKIVVQRKNTKKAVIRTVSSRPNKTKNRGNQPWLNR</sequence>
<dbReference type="Pfam" id="PF01476">
    <property type="entry name" value="LysM"/>
    <property type="match status" value="2"/>
</dbReference>
<dbReference type="CDD" id="cd00118">
    <property type="entry name" value="LysM"/>
    <property type="match status" value="2"/>
</dbReference>
<dbReference type="SUPFAM" id="SSF54106">
    <property type="entry name" value="LysM domain"/>
    <property type="match status" value="2"/>
</dbReference>